<protein>
    <submittedName>
        <fullName evidence="4">Secreted protein</fullName>
    </submittedName>
</protein>
<feature type="region of interest" description="Disordered" evidence="1">
    <location>
        <begin position="58"/>
        <end position="91"/>
    </location>
</feature>
<dbReference type="WBParaSite" id="Pan_g11799.t1">
    <property type="protein sequence ID" value="Pan_g11799.t1"/>
    <property type="gene ID" value="Pan_g11799"/>
</dbReference>
<keyword evidence="2" id="KW-1133">Transmembrane helix</keyword>
<dbReference type="Proteomes" id="UP000492821">
    <property type="component" value="Unassembled WGS sequence"/>
</dbReference>
<evidence type="ECO:0000256" key="1">
    <source>
        <dbReference type="SAM" id="MobiDB-lite"/>
    </source>
</evidence>
<reference evidence="4" key="2">
    <citation type="submission" date="2020-10" db="UniProtKB">
        <authorList>
            <consortium name="WormBaseParasite"/>
        </authorList>
    </citation>
    <scope>IDENTIFICATION</scope>
</reference>
<accession>A0A7E4USA6</accession>
<keyword evidence="2" id="KW-0472">Membrane</keyword>
<evidence type="ECO:0000313" key="3">
    <source>
        <dbReference type="Proteomes" id="UP000492821"/>
    </source>
</evidence>
<feature type="transmembrane region" description="Helical" evidence="2">
    <location>
        <begin position="19"/>
        <end position="38"/>
    </location>
</feature>
<keyword evidence="2" id="KW-0812">Transmembrane</keyword>
<organism evidence="3 4">
    <name type="scientific">Panagrellus redivivus</name>
    <name type="common">Microworm</name>
    <dbReference type="NCBI Taxonomy" id="6233"/>
    <lineage>
        <taxon>Eukaryota</taxon>
        <taxon>Metazoa</taxon>
        <taxon>Ecdysozoa</taxon>
        <taxon>Nematoda</taxon>
        <taxon>Chromadorea</taxon>
        <taxon>Rhabditida</taxon>
        <taxon>Tylenchina</taxon>
        <taxon>Panagrolaimomorpha</taxon>
        <taxon>Panagrolaimoidea</taxon>
        <taxon>Panagrolaimidae</taxon>
        <taxon>Panagrellus</taxon>
    </lineage>
</organism>
<name>A0A7E4USA6_PANRE</name>
<keyword evidence="3" id="KW-1185">Reference proteome</keyword>
<sequence length="91" mass="10124">MAAAAVVVEVPLRNNNAGWLWLGFGTYPCLACFFWRVIPHKYTCSDERVRPKHGLTSVASGQAGGYLLPPEMRSVYSRPSTDDQVDVHETE</sequence>
<evidence type="ECO:0000313" key="4">
    <source>
        <dbReference type="WBParaSite" id="Pan_g11799.t1"/>
    </source>
</evidence>
<proteinExistence type="predicted"/>
<dbReference type="AlphaFoldDB" id="A0A7E4USA6"/>
<reference evidence="3" key="1">
    <citation type="journal article" date="2013" name="Genetics">
        <title>The draft genome and transcriptome of Panagrellus redivivus are shaped by the harsh demands of a free-living lifestyle.</title>
        <authorList>
            <person name="Srinivasan J."/>
            <person name="Dillman A.R."/>
            <person name="Macchietto M.G."/>
            <person name="Heikkinen L."/>
            <person name="Lakso M."/>
            <person name="Fracchia K.M."/>
            <person name="Antoshechkin I."/>
            <person name="Mortazavi A."/>
            <person name="Wong G."/>
            <person name="Sternberg P.W."/>
        </authorList>
    </citation>
    <scope>NUCLEOTIDE SEQUENCE [LARGE SCALE GENOMIC DNA]</scope>
    <source>
        <strain evidence="3">MT8872</strain>
    </source>
</reference>
<evidence type="ECO:0000256" key="2">
    <source>
        <dbReference type="SAM" id="Phobius"/>
    </source>
</evidence>